<dbReference type="OrthoDB" id="5569911at2759"/>
<feature type="region of interest" description="Disordered" evidence="5">
    <location>
        <begin position="1"/>
        <end position="148"/>
    </location>
</feature>
<comment type="caution">
    <text evidence="7">The sequence shown here is derived from an EMBL/GenBank/DDBJ whole genome shotgun (WGS) entry which is preliminary data.</text>
</comment>
<dbReference type="PANTHER" id="PTHR18921:SF2">
    <property type="entry name" value="THYROID RECEPTOR-INTERACTING PROTEIN 11"/>
    <property type="match status" value="1"/>
</dbReference>
<dbReference type="GO" id="GO:0031267">
    <property type="term" value="F:small GTPase binding"/>
    <property type="evidence" value="ECO:0007669"/>
    <property type="project" value="TreeGrafter"/>
</dbReference>
<dbReference type="EMBL" id="JACGCI010000008">
    <property type="protein sequence ID" value="KAF6762030.1"/>
    <property type="molecule type" value="Genomic_DNA"/>
</dbReference>
<name>A0A8H6IAN0_9AGAR</name>
<comment type="subcellular location">
    <subcellularLocation>
        <location evidence="1">Golgi apparatus</location>
    </subcellularLocation>
</comment>
<organism evidence="7 8">
    <name type="scientific">Ephemerocybe angulata</name>
    <dbReference type="NCBI Taxonomy" id="980116"/>
    <lineage>
        <taxon>Eukaryota</taxon>
        <taxon>Fungi</taxon>
        <taxon>Dikarya</taxon>
        <taxon>Basidiomycota</taxon>
        <taxon>Agaricomycotina</taxon>
        <taxon>Agaricomycetes</taxon>
        <taxon>Agaricomycetidae</taxon>
        <taxon>Agaricales</taxon>
        <taxon>Agaricineae</taxon>
        <taxon>Psathyrellaceae</taxon>
        <taxon>Ephemerocybe</taxon>
    </lineage>
</organism>
<feature type="compositionally biased region" description="Low complexity" evidence="5">
    <location>
        <begin position="12"/>
        <end position="54"/>
    </location>
</feature>
<evidence type="ECO:0000256" key="1">
    <source>
        <dbReference type="ARBA" id="ARBA00004555"/>
    </source>
</evidence>
<feature type="domain" description="Up-regulated during septation protein 1" evidence="6">
    <location>
        <begin position="171"/>
        <end position="282"/>
    </location>
</feature>
<feature type="compositionally biased region" description="Low complexity" evidence="5">
    <location>
        <begin position="307"/>
        <end position="329"/>
    </location>
</feature>
<evidence type="ECO:0000256" key="5">
    <source>
        <dbReference type="SAM" id="MobiDB-lite"/>
    </source>
</evidence>
<proteinExistence type="predicted"/>
<feature type="region of interest" description="Disordered" evidence="5">
    <location>
        <begin position="632"/>
        <end position="667"/>
    </location>
</feature>
<feature type="coiled-coil region" evidence="4">
    <location>
        <begin position="828"/>
        <end position="862"/>
    </location>
</feature>
<gene>
    <name evidence="7" type="ORF">DFP72DRAFT_877824</name>
</gene>
<keyword evidence="8" id="KW-1185">Reference proteome</keyword>
<dbReference type="GO" id="GO:0006888">
    <property type="term" value="P:endoplasmic reticulum to Golgi vesicle-mediated transport"/>
    <property type="evidence" value="ECO:0007669"/>
    <property type="project" value="TreeGrafter"/>
</dbReference>
<evidence type="ECO:0000313" key="7">
    <source>
        <dbReference type="EMBL" id="KAF6762030.1"/>
    </source>
</evidence>
<dbReference type="GO" id="GO:0005794">
    <property type="term" value="C:Golgi apparatus"/>
    <property type="evidence" value="ECO:0007669"/>
    <property type="project" value="UniProtKB-SubCell"/>
</dbReference>
<feature type="region of interest" description="Disordered" evidence="5">
    <location>
        <begin position="718"/>
        <end position="757"/>
    </location>
</feature>
<feature type="compositionally biased region" description="Low complexity" evidence="5">
    <location>
        <begin position="646"/>
        <end position="661"/>
    </location>
</feature>
<feature type="coiled-coil region" evidence="4">
    <location>
        <begin position="920"/>
        <end position="989"/>
    </location>
</feature>
<evidence type="ECO:0000256" key="2">
    <source>
        <dbReference type="ARBA" id="ARBA00023034"/>
    </source>
</evidence>
<feature type="compositionally biased region" description="Polar residues" evidence="5">
    <location>
        <begin position="55"/>
        <end position="66"/>
    </location>
</feature>
<evidence type="ECO:0000256" key="4">
    <source>
        <dbReference type="SAM" id="Coils"/>
    </source>
</evidence>
<feature type="compositionally biased region" description="Low complexity" evidence="5">
    <location>
        <begin position="95"/>
        <end position="106"/>
    </location>
</feature>
<keyword evidence="3 4" id="KW-0175">Coiled coil</keyword>
<dbReference type="Proteomes" id="UP000521943">
    <property type="component" value="Unassembled WGS sequence"/>
</dbReference>
<evidence type="ECO:0000256" key="3">
    <source>
        <dbReference type="ARBA" id="ARBA00023054"/>
    </source>
</evidence>
<protein>
    <submittedName>
        <fullName evidence="7">Up-regulated during septation-domain-containing protein</fullName>
    </submittedName>
</protein>
<dbReference type="InterPro" id="IPR029191">
    <property type="entry name" value="Uds1"/>
</dbReference>
<dbReference type="GO" id="GO:0007030">
    <property type="term" value="P:Golgi organization"/>
    <property type="evidence" value="ECO:0007669"/>
    <property type="project" value="TreeGrafter"/>
</dbReference>
<feature type="compositionally biased region" description="Polar residues" evidence="5">
    <location>
        <begin position="292"/>
        <end position="306"/>
    </location>
</feature>
<feature type="region of interest" description="Disordered" evidence="5">
    <location>
        <begin position="289"/>
        <end position="329"/>
    </location>
</feature>
<feature type="coiled-coil region" evidence="4">
    <location>
        <begin position="379"/>
        <end position="547"/>
    </location>
</feature>
<sequence length="990" mass="109291">MNGVRRLLGGASSSSSTLTPSEPATSPPSSTMPLFSKNSPAASNSSANTSWSPSMGGTQPLMTSPKATAGLSFKKDKPRPTFSDDIEGLDGSWGSSNQAQQQSAFSPRSINRNDSLNSDTHSFGSSASSPRRVPVNGERNLSRRSTDLSTDSAWIVKRNSTLSTTRDELLMSLMASEAVVDSRGYDVLTAEEVEELKKEHDILSSRQVAMTKKLALETKIRDAAVSLSRINSSQKRTSQTPGQLEAANRRVDAAQQELWRISEQASEVSRRLLEHRAAVLSISVRNMEKKMSSNGSEDSGYDSSNRSTLMSPATATSTLSSSSKQSQSKFDGAHLFAGHEHTIVPRKKMSPEKASKEITALEEKLKAATASLAESSKIQAEMKKELSHLKLEKQEVETMMGLELQTAEDTVATLQQEMPRLERLDQEVQELRQERAEWEEERRRLEEDAKEAAILRDRVQELEMGVVEKTGGAEKMLNDLRESMRQEIAQKDEQIQLLRNELEGEKAEWERERNALEDEKMDDLAQLHQEMDRLREADEQVLQLANNELNTTLGSLRKIVHQFDIPLGERDPETSAMQHLLDAIIKQLDGVYGRLEQLEKNGSGNDAKSQQLEVELQTIKEKHQSLARELEEVKKERDTARRETMTSSSSRSIVSSVGTRGSRSDSVKALPLTLPGLVTVTPETSEYGPDVEGAKFIAALQPLWSILPSPELRASKFSGNSARGYRGSPTLSNASLPSPGGAPPPSSAANAPQPTSLSELDVRSLKTLYDPRQQAAIGSMNGQFTLEAFIARVNALVQDDRALIERLIRFAQAHDLLKKNAERAQKLAQDGNVALETYQKQVKALESRNASLSTKVTALQDEMRVMHDAVERITSEKTELESFAAEQAETCRQLSEANNTLSARALTLAEEAATAPEMVRKQLEDCKKQLEEHRKLLADRSRELGGAREEIEAMRGAEQGQNIALLDELNSMQTENDKLRAQLRAAKGGK</sequence>
<reference evidence="7 8" key="1">
    <citation type="submission" date="2020-07" db="EMBL/GenBank/DDBJ databases">
        <title>Comparative genomics of pyrophilous fungi reveals a link between fire events and developmental genes.</title>
        <authorList>
            <consortium name="DOE Joint Genome Institute"/>
            <person name="Steindorff A.S."/>
            <person name="Carver A."/>
            <person name="Calhoun S."/>
            <person name="Stillman K."/>
            <person name="Liu H."/>
            <person name="Lipzen A."/>
            <person name="Pangilinan J."/>
            <person name="Labutti K."/>
            <person name="Bruns T.D."/>
            <person name="Grigoriev I.V."/>
        </authorList>
    </citation>
    <scope>NUCLEOTIDE SEQUENCE [LARGE SCALE GENOMIC DNA]</scope>
    <source>
        <strain evidence="7 8">CBS 144469</strain>
    </source>
</reference>
<feature type="compositionally biased region" description="Basic and acidic residues" evidence="5">
    <location>
        <begin position="632"/>
        <end position="644"/>
    </location>
</feature>
<evidence type="ECO:0000313" key="8">
    <source>
        <dbReference type="Proteomes" id="UP000521943"/>
    </source>
</evidence>
<dbReference type="PANTHER" id="PTHR18921">
    <property type="entry name" value="MYOSIN HEAVY CHAIN - RELATED"/>
    <property type="match status" value="1"/>
</dbReference>
<feature type="compositionally biased region" description="Polar residues" evidence="5">
    <location>
        <begin position="108"/>
        <end position="129"/>
    </location>
</feature>
<accession>A0A8H6IAN0</accession>
<keyword evidence="2" id="KW-0333">Golgi apparatus</keyword>
<evidence type="ECO:0000259" key="6">
    <source>
        <dbReference type="Pfam" id="PF15456"/>
    </source>
</evidence>
<dbReference type="AlphaFoldDB" id="A0A8H6IAN0"/>
<dbReference type="Pfam" id="PF15456">
    <property type="entry name" value="Uds1"/>
    <property type="match status" value="1"/>
</dbReference>